<sequence>MIELTPEVILEAKAKRYALLKHGDQKYAGMPYSVHLEAVVANVKIRMAGDPLLSTYVAVAWLHDVMEDCGVTFKEIEDEFGLCVAECVKRLTKVKGMEYEHYLAACIVSAIAREVKICDTMANLTQSFKSSGSSNPAERAKGQKGVLKYPRQLDILVKGVYH</sequence>
<dbReference type="SUPFAM" id="SSF109604">
    <property type="entry name" value="HD-domain/PDEase-like"/>
    <property type="match status" value="1"/>
</dbReference>
<dbReference type="Gene3D" id="1.10.3210.10">
    <property type="entry name" value="Hypothetical protein af1432"/>
    <property type="match status" value="1"/>
</dbReference>
<dbReference type="EMBL" id="MF893340">
    <property type="protein sequence ID" value="ATN92913.1"/>
    <property type="molecule type" value="Genomic_DNA"/>
</dbReference>
<accession>A0A2R2YB22</accession>
<name>A0A2R2YB22_9CAUD</name>
<dbReference type="PANTHER" id="PTHR46246:SF1">
    <property type="entry name" value="GUANOSINE-3',5'-BIS(DIPHOSPHATE) 3'-PYROPHOSPHOHYDROLASE MESH1"/>
    <property type="match status" value="1"/>
</dbReference>
<dbReference type="PANTHER" id="PTHR46246">
    <property type="entry name" value="GUANOSINE-3',5'-BIS(DIPHOSPHATE) 3'-PYROPHOSPHOHYDROLASE MESH1"/>
    <property type="match status" value="1"/>
</dbReference>
<organism evidence="1 2">
    <name type="scientific">Pseudomonas phage PPSC2</name>
    <dbReference type="NCBI Taxonomy" id="2041350"/>
    <lineage>
        <taxon>Viruses</taxon>
        <taxon>Duplodnaviria</taxon>
        <taxon>Heunggongvirae</taxon>
        <taxon>Uroviricota</taxon>
        <taxon>Caudoviricetes</taxon>
        <taxon>Vandenendeviridae</taxon>
        <taxon>Gorskivirinae</taxon>
        <taxon>Shenlongvirus</taxon>
        <taxon>Shenlongvirus PPSC2</taxon>
    </lineage>
</organism>
<dbReference type="GO" id="GO:0008893">
    <property type="term" value="F:guanosine-3',5'-bis(diphosphate) 3'-diphosphatase activity"/>
    <property type="evidence" value="ECO:0007669"/>
    <property type="project" value="TreeGrafter"/>
</dbReference>
<protein>
    <submittedName>
        <fullName evidence="1">Uncharacterized protein</fullName>
    </submittedName>
</protein>
<dbReference type="Proteomes" id="UP000244827">
    <property type="component" value="Segment"/>
</dbReference>
<evidence type="ECO:0000313" key="2">
    <source>
        <dbReference type="Proteomes" id="UP000244827"/>
    </source>
</evidence>
<gene>
    <name evidence="1" type="ORF">PPSC2_150</name>
</gene>
<reference evidence="1 2" key="1">
    <citation type="journal article" date="2018" name="Arch. Virol.">
        <title>Genomic characterization and phylogenetic analysis of the novel Pseudomonas phage PPSC2.</title>
        <authorList>
            <person name="Wu X."/>
            <person name="Wu Y."/>
            <person name="Tang Y."/>
            <person name="Gan B."/>
        </authorList>
    </citation>
    <scope>NUCLEOTIDE SEQUENCE [LARGE SCALE GENOMIC DNA]</scope>
</reference>
<dbReference type="InterPro" id="IPR052194">
    <property type="entry name" value="MESH1"/>
</dbReference>
<proteinExistence type="predicted"/>
<dbReference type="Pfam" id="PF13328">
    <property type="entry name" value="HD_4"/>
    <property type="match status" value="1"/>
</dbReference>
<keyword evidence="2" id="KW-1185">Reference proteome</keyword>
<evidence type="ECO:0000313" key="1">
    <source>
        <dbReference type="EMBL" id="ATN92913.1"/>
    </source>
</evidence>